<sequence length="136" mass="14949">MKNLLKFSLAYLIAGLAAGVFFREFTKLYGFAGETALAAVHTHLLILGMLMFLLLLLFEKAFSLSSSKKWRPFLYFYNIGIALTAALMLMRGILQVQGIVESAAVAGIAGIGHILTAIGLIFLFLSLFERVSRSEK</sequence>
<evidence type="ECO:0000256" key="1">
    <source>
        <dbReference type="SAM" id="Phobius"/>
    </source>
</evidence>
<dbReference type="InterPro" id="IPR021299">
    <property type="entry name" value="DUF2871"/>
</dbReference>
<dbReference type="RefSeq" id="WP_353423873.1">
    <property type="nucleotide sequence ID" value="NZ_CP117826.1"/>
</dbReference>
<reference evidence="2" key="1">
    <citation type="submission" date="2023-02" db="EMBL/GenBank/DDBJ databases">
        <title>Gut commensal Christensenella minuta modulates host metabolism via a new class of secondary bile acids.</title>
        <authorList>
            <person name="Liu C."/>
        </authorList>
    </citation>
    <scope>NUCLEOTIDE SEQUENCE</scope>
    <source>
        <strain evidence="2">CA70</strain>
    </source>
</reference>
<accession>A0AAU8ABI4</accession>
<feature type="transmembrane region" description="Helical" evidence="1">
    <location>
        <begin position="38"/>
        <end position="58"/>
    </location>
</feature>
<evidence type="ECO:0000313" key="2">
    <source>
        <dbReference type="EMBL" id="XCC63102.1"/>
    </source>
</evidence>
<feature type="transmembrane region" description="Helical" evidence="1">
    <location>
        <begin position="70"/>
        <end position="90"/>
    </location>
</feature>
<gene>
    <name evidence="2" type="ORF">PUP29_04090</name>
</gene>
<keyword evidence="1" id="KW-0472">Membrane</keyword>
<dbReference type="Pfam" id="PF11070">
    <property type="entry name" value="DUF2871"/>
    <property type="match status" value="1"/>
</dbReference>
<keyword evidence="1" id="KW-0812">Transmembrane</keyword>
<name>A0AAU8ABI4_9FIRM</name>
<organism evidence="2">
    <name type="scientific">Christensenella massiliensis</name>
    <dbReference type="NCBI Taxonomy" id="1805714"/>
    <lineage>
        <taxon>Bacteria</taxon>
        <taxon>Bacillati</taxon>
        <taxon>Bacillota</taxon>
        <taxon>Clostridia</taxon>
        <taxon>Christensenellales</taxon>
        <taxon>Christensenellaceae</taxon>
        <taxon>Christensenella</taxon>
    </lineage>
</organism>
<dbReference type="AlphaFoldDB" id="A0AAU8ABI4"/>
<protein>
    <submittedName>
        <fullName evidence="2">DUF2871 domain-containing protein</fullName>
    </submittedName>
</protein>
<proteinExistence type="predicted"/>
<feature type="transmembrane region" description="Helical" evidence="1">
    <location>
        <begin position="102"/>
        <end position="128"/>
    </location>
</feature>
<dbReference type="EMBL" id="CP117826">
    <property type="protein sequence ID" value="XCC63102.1"/>
    <property type="molecule type" value="Genomic_DNA"/>
</dbReference>
<keyword evidence="1" id="KW-1133">Transmembrane helix</keyword>